<dbReference type="SMART" id="SM00382">
    <property type="entry name" value="AAA"/>
    <property type="match status" value="1"/>
</dbReference>
<dbReference type="EMBL" id="MN739500">
    <property type="protein sequence ID" value="QHT08705.1"/>
    <property type="molecule type" value="Genomic_DNA"/>
</dbReference>
<name>A0A6C0CZ17_9ZZZZ</name>
<keyword evidence="1" id="KW-0235">DNA replication</keyword>
<proteinExistence type="predicted"/>
<dbReference type="SUPFAM" id="SSF52540">
    <property type="entry name" value="P-loop containing nucleoside triphosphate hydrolases"/>
    <property type="match status" value="1"/>
</dbReference>
<dbReference type="Pfam" id="PF00004">
    <property type="entry name" value="AAA"/>
    <property type="match status" value="1"/>
</dbReference>
<dbReference type="GO" id="GO:0003677">
    <property type="term" value="F:DNA binding"/>
    <property type="evidence" value="ECO:0007669"/>
    <property type="project" value="TreeGrafter"/>
</dbReference>
<dbReference type="PANTHER" id="PTHR23389">
    <property type="entry name" value="CHROMOSOME TRANSMISSION FIDELITY FACTOR 18"/>
    <property type="match status" value="1"/>
</dbReference>
<evidence type="ECO:0000313" key="3">
    <source>
        <dbReference type="EMBL" id="QHT08705.1"/>
    </source>
</evidence>
<dbReference type="InterPro" id="IPR027417">
    <property type="entry name" value="P-loop_NTPase"/>
</dbReference>
<protein>
    <recommendedName>
        <fullName evidence="2">AAA+ ATPase domain-containing protein</fullName>
    </recommendedName>
</protein>
<evidence type="ECO:0000256" key="1">
    <source>
        <dbReference type="ARBA" id="ARBA00022705"/>
    </source>
</evidence>
<organism evidence="3">
    <name type="scientific">viral metagenome</name>
    <dbReference type="NCBI Taxonomy" id="1070528"/>
    <lineage>
        <taxon>unclassified sequences</taxon>
        <taxon>metagenomes</taxon>
        <taxon>organismal metagenomes</taxon>
    </lineage>
</organism>
<dbReference type="GO" id="GO:0016887">
    <property type="term" value="F:ATP hydrolysis activity"/>
    <property type="evidence" value="ECO:0007669"/>
    <property type="project" value="InterPro"/>
</dbReference>
<dbReference type="AlphaFoldDB" id="A0A6C0CZ17"/>
<evidence type="ECO:0000259" key="2">
    <source>
        <dbReference type="SMART" id="SM00382"/>
    </source>
</evidence>
<dbReference type="GO" id="GO:0006260">
    <property type="term" value="P:DNA replication"/>
    <property type="evidence" value="ECO:0007669"/>
    <property type="project" value="UniProtKB-KW"/>
</dbReference>
<dbReference type="GO" id="GO:0005524">
    <property type="term" value="F:ATP binding"/>
    <property type="evidence" value="ECO:0007669"/>
    <property type="project" value="InterPro"/>
</dbReference>
<dbReference type="GO" id="GO:0005634">
    <property type="term" value="C:nucleus"/>
    <property type="evidence" value="ECO:0007669"/>
    <property type="project" value="TreeGrafter"/>
</dbReference>
<dbReference type="PANTHER" id="PTHR23389:SF6">
    <property type="entry name" value="REPLICATION FACTOR C SUBUNIT 1"/>
    <property type="match status" value="1"/>
</dbReference>
<accession>A0A6C0CZ17</accession>
<dbReference type="InterPro" id="IPR003959">
    <property type="entry name" value="ATPase_AAA_core"/>
</dbReference>
<dbReference type="InterPro" id="IPR003593">
    <property type="entry name" value="AAA+_ATPase"/>
</dbReference>
<sequence length="438" mass="51956">MELIDFNSILNRKKTFEHIKHFLKEFENNKRDLSFKRGIYIYGNPGTGKTNFIEKLLKEINYDIIKYDAGDIRNKSIIDTITKHNMADTNVLSLLQKKSKKIAIIMDEIDGMNNGDKGGINSLIKLIRPKKTKKQKQEEITLNPIICIGNYHMDKKIKELMKVCNSYELKNPTNKEMEILIDTLMPVLEKPIKTNLLSYIQGDLRKLDSIVKIYNKQNIILNKEIIQNIFQPKTYNEDSKKITQNLINNNFSINKHNNIMNETDRTIVGLLWHENIVDCLNKFKTKDSFPFYNKVLENICFADYIDRITFQKQIWQFNEMSSLIKTFYNNKLFHEKFPKKNKFNPSEVRFTKVLTKYSTEYNNYIFIQNLCFNLNMDQKDLFSFFIHLRENHTEEEIFSNLENYEISKLDINRMYRYIDKHSLLNSEDISDDISISSN</sequence>
<dbReference type="Gene3D" id="3.40.50.300">
    <property type="entry name" value="P-loop containing nucleotide triphosphate hydrolases"/>
    <property type="match status" value="1"/>
</dbReference>
<reference evidence="3" key="1">
    <citation type="journal article" date="2020" name="Nature">
        <title>Giant virus diversity and host interactions through global metagenomics.</title>
        <authorList>
            <person name="Schulz F."/>
            <person name="Roux S."/>
            <person name="Paez-Espino D."/>
            <person name="Jungbluth S."/>
            <person name="Walsh D.A."/>
            <person name="Denef V.J."/>
            <person name="McMahon K.D."/>
            <person name="Konstantinidis K.T."/>
            <person name="Eloe-Fadrosh E.A."/>
            <person name="Kyrpides N.C."/>
            <person name="Woyke T."/>
        </authorList>
    </citation>
    <scope>NUCLEOTIDE SEQUENCE</scope>
    <source>
        <strain evidence="3">GVMAG-M-3300023109-53</strain>
    </source>
</reference>
<dbReference type="CDD" id="cd00009">
    <property type="entry name" value="AAA"/>
    <property type="match status" value="1"/>
</dbReference>
<feature type="domain" description="AAA+ ATPase" evidence="2">
    <location>
        <begin position="35"/>
        <end position="173"/>
    </location>
</feature>